<accession>A0A2P7RJG1</accession>
<reference evidence="2 3" key="1">
    <citation type="submission" date="2018-03" db="EMBL/GenBank/DDBJ databases">
        <title>The draft genome of Mesorhizobium soli JCM 19897.</title>
        <authorList>
            <person name="Li L."/>
            <person name="Liu L."/>
            <person name="Liang L."/>
            <person name="Wang T."/>
            <person name="Zhang X."/>
        </authorList>
    </citation>
    <scope>NUCLEOTIDE SEQUENCE [LARGE SCALE GENOMIC DNA]</scope>
    <source>
        <strain evidence="2 3">JCM 19897</strain>
    </source>
</reference>
<proteinExistence type="predicted"/>
<dbReference type="AlphaFoldDB" id="A0A2P7RJG1"/>
<evidence type="ECO:0000313" key="3">
    <source>
        <dbReference type="Proteomes" id="UP000240653"/>
    </source>
</evidence>
<name>A0A2P7RJG1_9HYPH</name>
<comment type="caution">
    <text evidence="2">The sequence shown here is derived from an EMBL/GenBank/DDBJ whole genome shotgun (WGS) entry which is preliminary data.</text>
</comment>
<feature type="domain" description="TfoX C-terminal" evidence="1">
    <location>
        <begin position="1"/>
        <end position="79"/>
    </location>
</feature>
<gene>
    <name evidence="2" type="ORF">C7I85_30060</name>
</gene>
<dbReference type="InterPro" id="IPR047525">
    <property type="entry name" value="TfoX-like"/>
</dbReference>
<evidence type="ECO:0000313" key="2">
    <source>
        <dbReference type="EMBL" id="PSJ50337.1"/>
    </source>
</evidence>
<dbReference type="Pfam" id="PF04994">
    <property type="entry name" value="TfoX_C"/>
    <property type="match status" value="1"/>
</dbReference>
<dbReference type="OrthoDB" id="7861542at2"/>
<dbReference type="EMBL" id="PXYL01000047">
    <property type="protein sequence ID" value="PSJ50337.1"/>
    <property type="molecule type" value="Genomic_DNA"/>
</dbReference>
<organism evidence="2 3">
    <name type="scientific">Pseudaminobacter soli</name>
    <name type="common">ex Li et al. 2025</name>
    <dbReference type="NCBI Taxonomy" id="1295366"/>
    <lineage>
        <taxon>Bacteria</taxon>
        <taxon>Pseudomonadati</taxon>
        <taxon>Pseudomonadota</taxon>
        <taxon>Alphaproteobacteria</taxon>
        <taxon>Hyphomicrobiales</taxon>
        <taxon>Phyllobacteriaceae</taxon>
        <taxon>Pseudaminobacter</taxon>
    </lineage>
</organism>
<evidence type="ECO:0000259" key="1">
    <source>
        <dbReference type="Pfam" id="PF04994"/>
    </source>
</evidence>
<protein>
    <submittedName>
        <fullName evidence="2">Competence protein TfoX</fullName>
    </submittedName>
</protein>
<sequence length="89" mass="9816">MTDTIEDLPNLGPYIAKRLAEIGVRSADGLRAMGAVEAYARLKFQFGRGVTLNALWAMDAALSGIDWRHLTDERKHKLKMLLAARSSSS</sequence>
<dbReference type="InterPro" id="IPR007077">
    <property type="entry name" value="TfoX_C"/>
</dbReference>
<dbReference type="Gene3D" id="1.10.150.20">
    <property type="entry name" value="5' to 3' exonuclease, C-terminal subdomain"/>
    <property type="match status" value="1"/>
</dbReference>
<dbReference type="PANTHER" id="PTHR36121:SF1">
    <property type="entry name" value="PROTEIN SXY"/>
    <property type="match status" value="1"/>
</dbReference>
<dbReference type="Proteomes" id="UP000240653">
    <property type="component" value="Unassembled WGS sequence"/>
</dbReference>
<dbReference type="RefSeq" id="WP_106727652.1">
    <property type="nucleotide sequence ID" value="NZ_PXYL01000047.1"/>
</dbReference>
<dbReference type="PANTHER" id="PTHR36121">
    <property type="entry name" value="PROTEIN SXY"/>
    <property type="match status" value="1"/>
</dbReference>
<keyword evidence="3" id="KW-1185">Reference proteome</keyword>